<protein>
    <submittedName>
        <fullName evidence="1">DUF3046 domain-containing protein</fullName>
    </submittedName>
</protein>
<dbReference type="RefSeq" id="WP_102215906.1">
    <property type="nucleotide sequence ID" value="NZ_CP126963.1"/>
</dbReference>
<gene>
    <name evidence="1" type="ORF">QS713_05515</name>
</gene>
<proteinExistence type="predicted"/>
<sequence>MTISEFWRNVEAVYGSCYGRSLVGDLFLPHLGGTAEQALKDGMEPDTVWNELVDETDVGDEARWVHRQPQPAR</sequence>
<comment type="caution">
    <text evidence="1">The sequence shown here is derived from an EMBL/GenBank/DDBJ whole genome shotgun (WGS) entry which is preliminary data.</text>
</comment>
<dbReference type="InterPro" id="IPR021408">
    <property type="entry name" value="DUF3046"/>
</dbReference>
<accession>A0ABU3IAW2</accession>
<dbReference type="EMBL" id="JASXSX010000001">
    <property type="protein sequence ID" value="MDT3767519.1"/>
    <property type="molecule type" value="Genomic_DNA"/>
</dbReference>
<evidence type="ECO:0000313" key="2">
    <source>
        <dbReference type="Proteomes" id="UP001247542"/>
    </source>
</evidence>
<dbReference type="Pfam" id="PF11248">
    <property type="entry name" value="DUF3046"/>
    <property type="match status" value="1"/>
</dbReference>
<keyword evidence="2" id="KW-1185">Reference proteome</keyword>
<name>A0ABU3IAW2_9ACTO</name>
<dbReference type="Proteomes" id="UP001247542">
    <property type="component" value="Unassembled WGS sequence"/>
</dbReference>
<evidence type="ECO:0000313" key="1">
    <source>
        <dbReference type="EMBL" id="MDT3767519.1"/>
    </source>
</evidence>
<reference evidence="1 2" key="1">
    <citation type="submission" date="2023-06" db="EMBL/GenBank/DDBJ databases">
        <title>Draft genome sequence of Gleimia hominis type strain CCUG 57540T.</title>
        <authorList>
            <person name="Salva-Serra F."/>
            <person name="Cardew S."/>
            <person name="Jensie Markopoulos S."/>
            <person name="Ohlen M."/>
            <person name="Inganas E."/>
            <person name="Svensson-Stadler L."/>
            <person name="Moore E.R.B."/>
        </authorList>
    </citation>
    <scope>NUCLEOTIDE SEQUENCE [LARGE SCALE GENOMIC DNA]</scope>
    <source>
        <strain evidence="1 2">CCUG 57540</strain>
    </source>
</reference>
<organism evidence="1 2">
    <name type="scientific">Gleimia hominis</name>
    <dbReference type="NCBI Taxonomy" id="595468"/>
    <lineage>
        <taxon>Bacteria</taxon>
        <taxon>Bacillati</taxon>
        <taxon>Actinomycetota</taxon>
        <taxon>Actinomycetes</taxon>
        <taxon>Actinomycetales</taxon>
        <taxon>Actinomycetaceae</taxon>
        <taxon>Gleimia</taxon>
    </lineage>
</organism>